<evidence type="ECO:0000313" key="1">
    <source>
        <dbReference type="EMBL" id="KYM95542.1"/>
    </source>
</evidence>
<dbReference type="EMBL" id="KQ978292">
    <property type="protein sequence ID" value="KYM95542.1"/>
    <property type="molecule type" value="Genomic_DNA"/>
</dbReference>
<dbReference type="AlphaFoldDB" id="A0A195C3V9"/>
<accession>A0A195C3V9</accession>
<name>A0A195C3V9_9HYME</name>
<dbReference type="Proteomes" id="UP000078542">
    <property type="component" value="Unassembled WGS sequence"/>
</dbReference>
<organism evidence="1 2">
    <name type="scientific">Cyphomyrmex costatus</name>
    <dbReference type="NCBI Taxonomy" id="456900"/>
    <lineage>
        <taxon>Eukaryota</taxon>
        <taxon>Metazoa</taxon>
        <taxon>Ecdysozoa</taxon>
        <taxon>Arthropoda</taxon>
        <taxon>Hexapoda</taxon>
        <taxon>Insecta</taxon>
        <taxon>Pterygota</taxon>
        <taxon>Neoptera</taxon>
        <taxon>Endopterygota</taxon>
        <taxon>Hymenoptera</taxon>
        <taxon>Apocrita</taxon>
        <taxon>Aculeata</taxon>
        <taxon>Formicoidea</taxon>
        <taxon>Formicidae</taxon>
        <taxon>Myrmicinae</taxon>
        <taxon>Cyphomyrmex</taxon>
    </lineage>
</organism>
<gene>
    <name evidence="1" type="ORF">ALC62_13972</name>
</gene>
<evidence type="ECO:0000313" key="2">
    <source>
        <dbReference type="Proteomes" id="UP000078542"/>
    </source>
</evidence>
<keyword evidence="2" id="KW-1185">Reference proteome</keyword>
<proteinExistence type="predicted"/>
<sequence>MQGQNINIFLVGASERVRGRGEAQFLGIFTTSSWRSDISFSFPFVPRDKAA</sequence>
<reference evidence="1 2" key="1">
    <citation type="submission" date="2016-03" db="EMBL/GenBank/DDBJ databases">
        <title>Cyphomyrmex costatus WGS genome.</title>
        <authorList>
            <person name="Nygaard S."/>
            <person name="Hu H."/>
            <person name="Boomsma J."/>
            <person name="Zhang G."/>
        </authorList>
    </citation>
    <scope>NUCLEOTIDE SEQUENCE [LARGE SCALE GENOMIC DNA]</scope>
    <source>
        <strain evidence="1">MS0001</strain>
        <tissue evidence="1">Whole body</tissue>
    </source>
</reference>
<protein>
    <submittedName>
        <fullName evidence="1">Uncharacterized protein</fullName>
    </submittedName>
</protein>